<proteinExistence type="predicted"/>
<evidence type="ECO:0000313" key="4">
    <source>
        <dbReference type="EMBL" id="SEO46524.1"/>
    </source>
</evidence>
<evidence type="ECO:0000259" key="2">
    <source>
        <dbReference type="Pfam" id="PF06722"/>
    </source>
</evidence>
<accession>A0A1H8PXW2</accession>
<dbReference type="Proteomes" id="UP000198582">
    <property type="component" value="Unassembled WGS sequence"/>
</dbReference>
<dbReference type="GO" id="GO:0016757">
    <property type="term" value="F:glycosyltransferase activity"/>
    <property type="evidence" value="ECO:0007669"/>
    <property type="project" value="UniProtKB-ARBA"/>
</dbReference>
<dbReference type="Gene3D" id="3.40.50.2000">
    <property type="entry name" value="Glycogen Phosphorylase B"/>
    <property type="match status" value="3"/>
</dbReference>
<feature type="domain" description="Erythromycin biosynthesis protein CIII-like N-terminal" evidence="3">
    <location>
        <begin position="115"/>
        <end position="163"/>
    </location>
</feature>
<protein>
    <submittedName>
        <fullName evidence="4">Uncharacterized protein</fullName>
    </submittedName>
</protein>
<dbReference type="Pfam" id="PF21036">
    <property type="entry name" value="EryCIII-like_N"/>
    <property type="match status" value="1"/>
</dbReference>
<dbReference type="InterPro" id="IPR010610">
    <property type="entry name" value="EryCIII-like_C"/>
</dbReference>
<keyword evidence="5" id="KW-1185">Reference proteome</keyword>
<dbReference type="Pfam" id="PF06722">
    <property type="entry name" value="EryCIII-like_C"/>
    <property type="match status" value="1"/>
</dbReference>
<gene>
    <name evidence="4" type="ORF">SAMN04489732_101113</name>
</gene>
<dbReference type="SUPFAM" id="SSF53756">
    <property type="entry name" value="UDP-Glycosyltransferase/glycogen phosphorylase"/>
    <property type="match status" value="1"/>
</dbReference>
<evidence type="ECO:0000313" key="5">
    <source>
        <dbReference type="Proteomes" id="UP000198582"/>
    </source>
</evidence>
<evidence type="ECO:0000256" key="1">
    <source>
        <dbReference type="ARBA" id="ARBA00022679"/>
    </source>
</evidence>
<feature type="domain" description="Erythromycin biosynthesis protein CIII-like C-terminal" evidence="2">
    <location>
        <begin position="172"/>
        <end position="301"/>
    </location>
</feature>
<keyword evidence="1" id="KW-0808">Transferase</keyword>
<sequence length="303" mass="31098">MRVLLAAPSSPARLRNLVPLTWALRTAGHDVKIAGRPSFVEEILRTATVAVDLESGDGAALTESAALTEFAKLWRPRVVVSDGQAPAGTAAARAVEAVAVRLLGALDEPGESDADLTFDAVPASLRDSGDGVSPMRHVPYFGPVEVPTWLRRKARRSRVLLTLSDATWFGPVFDAVAEVDAEVVCAASTADFPAGTTVPANVRLVDSAPPAALLPTCAAVLHDGDAELALAAAAHGLPQLSLTASALARRVEAAGAGLVDAAPSTGQIRDLVAGGTLRAGADALRDEIAAAPAPRAVAARLTR</sequence>
<organism evidence="4 5">
    <name type="scientific">Amycolatopsis saalfeldensis</name>
    <dbReference type="NCBI Taxonomy" id="394193"/>
    <lineage>
        <taxon>Bacteria</taxon>
        <taxon>Bacillati</taxon>
        <taxon>Actinomycetota</taxon>
        <taxon>Actinomycetes</taxon>
        <taxon>Pseudonocardiales</taxon>
        <taxon>Pseudonocardiaceae</taxon>
        <taxon>Amycolatopsis</taxon>
    </lineage>
</organism>
<name>A0A1H8PXW2_9PSEU</name>
<dbReference type="AlphaFoldDB" id="A0A1H8PXW2"/>
<reference evidence="4 5" key="1">
    <citation type="submission" date="2016-10" db="EMBL/GenBank/DDBJ databases">
        <authorList>
            <person name="de Groot N.N."/>
        </authorList>
    </citation>
    <scope>NUCLEOTIDE SEQUENCE [LARGE SCALE GENOMIC DNA]</scope>
    <source>
        <strain evidence="4 5">DSM 44993</strain>
    </source>
</reference>
<dbReference type="EMBL" id="FOEF01000001">
    <property type="protein sequence ID" value="SEO46524.1"/>
    <property type="molecule type" value="Genomic_DNA"/>
</dbReference>
<evidence type="ECO:0000259" key="3">
    <source>
        <dbReference type="Pfam" id="PF21036"/>
    </source>
</evidence>
<dbReference type="STRING" id="394193.SAMN04489732_101113"/>
<dbReference type="InterPro" id="IPR048284">
    <property type="entry name" value="EryCIII-like_N"/>
</dbReference>
<dbReference type="RefSeq" id="WP_177231116.1">
    <property type="nucleotide sequence ID" value="NZ_FOEF01000001.1"/>
</dbReference>